<organism evidence="1 2">
    <name type="scientific">Candidatus Magasanikbacteria bacterium CG_4_10_14_0_2_um_filter_37_12</name>
    <dbReference type="NCBI Taxonomy" id="1974637"/>
    <lineage>
        <taxon>Bacteria</taxon>
        <taxon>Candidatus Magasanikiibacteriota</taxon>
    </lineage>
</organism>
<protein>
    <submittedName>
        <fullName evidence="1">Type II toxin-antitoxin system mRNA interferase toxin, RelE/StbE family</fullName>
    </submittedName>
</protein>
<dbReference type="Proteomes" id="UP000228568">
    <property type="component" value="Unassembled WGS sequence"/>
</dbReference>
<sequence>MIVNNVFYAPSFLKEAKKLSPDILNIFEKKEKIFRLNPLHHSLRLHQLHGDLNFLWSISLNKNYRTIFKRQKNGDILFISIGKHDIYKNL</sequence>
<reference evidence="2" key="1">
    <citation type="submission" date="2017-09" db="EMBL/GenBank/DDBJ databases">
        <title>Depth-based differentiation of microbial function through sediment-hosted aquifers and enrichment of novel symbionts in the deep terrestrial subsurface.</title>
        <authorList>
            <person name="Probst A.J."/>
            <person name="Ladd B."/>
            <person name="Jarett J.K."/>
            <person name="Geller-Mcgrath D.E."/>
            <person name="Sieber C.M.K."/>
            <person name="Emerson J.B."/>
            <person name="Anantharaman K."/>
            <person name="Thomas B.C."/>
            <person name="Malmstrom R."/>
            <person name="Stieglmeier M."/>
            <person name="Klingl A."/>
            <person name="Woyke T."/>
            <person name="Ryan C.M."/>
            <person name="Banfield J.F."/>
        </authorList>
    </citation>
    <scope>NUCLEOTIDE SEQUENCE [LARGE SCALE GENOMIC DNA]</scope>
</reference>
<gene>
    <name evidence="1" type="ORF">COX81_03810</name>
</gene>
<evidence type="ECO:0000313" key="2">
    <source>
        <dbReference type="Proteomes" id="UP000228568"/>
    </source>
</evidence>
<dbReference type="SUPFAM" id="SSF143011">
    <property type="entry name" value="RelE-like"/>
    <property type="match status" value="1"/>
</dbReference>
<dbReference type="Pfam" id="PF05015">
    <property type="entry name" value="HigB-like_toxin"/>
    <property type="match status" value="1"/>
</dbReference>
<name>A0A2M7V6Q9_9BACT</name>
<dbReference type="Gene3D" id="3.30.2310.20">
    <property type="entry name" value="RelE-like"/>
    <property type="match status" value="1"/>
</dbReference>
<comment type="caution">
    <text evidence="1">The sequence shown here is derived from an EMBL/GenBank/DDBJ whole genome shotgun (WGS) entry which is preliminary data.</text>
</comment>
<accession>A0A2M7V6Q9</accession>
<dbReference type="AlphaFoldDB" id="A0A2M7V6Q9"/>
<dbReference type="InterPro" id="IPR035093">
    <property type="entry name" value="RelE/ParE_toxin_dom_sf"/>
</dbReference>
<proteinExistence type="predicted"/>
<dbReference type="InterPro" id="IPR007711">
    <property type="entry name" value="HigB-1"/>
</dbReference>
<evidence type="ECO:0000313" key="1">
    <source>
        <dbReference type="EMBL" id="PIZ94332.1"/>
    </source>
</evidence>
<dbReference type="EMBL" id="PFPK01000046">
    <property type="protein sequence ID" value="PIZ94332.1"/>
    <property type="molecule type" value="Genomic_DNA"/>
</dbReference>